<evidence type="ECO:0000256" key="4">
    <source>
        <dbReference type="ARBA" id="ARBA00022692"/>
    </source>
</evidence>
<dbReference type="SFLD" id="SFLDS00003">
    <property type="entry name" value="Haloacid_Dehalogenase"/>
    <property type="match status" value="1"/>
</dbReference>
<dbReference type="Pfam" id="PF00690">
    <property type="entry name" value="Cation_ATPase_N"/>
    <property type="match status" value="1"/>
</dbReference>
<dbReference type="SMART" id="SM00831">
    <property type="entry name" value="Cation_ATPase_N"/>
    <property type="match status" value="1"/>
</dbReference>
<dbReference type="InterPro" id="IPR036412">
    <property type="entry name" value="HAD-like_sf"/>
</dbReference>
<feature type="transmembrane region" description="Helical" evidence="11">
    <location>
        <begin position="875"/>
        <end position="895"/>
    </location>
</feature>
<dbReference type="PANTHER" id="PTHR43294:SF20">
    <property type="entry name" value="P-TYPE ATPASE"/>
    <property type="match status" value="1"/>
</dbReference>
<dbReference type="GO" id="GO:0005886">
    <property type="term" value="C:plasma membrane"/>
    <property type="evidence" value="ECO:0007669"/>
    <property type="project" value="TreeGrafter"/>
</dbReference>
<dbReference type="InterPro" id="IPR008250">
    <property type="entry name" value="ATPase_P-typ_transduc_dom_A_sf"/>
</dbReference>
<comment type="caution">
    <text evidence="13">The sequence shown here is derived from an EMBL/GenBank/DDBJ whole genome shotgun (WGS) entry which is preliminary data.</text>
</comment>
<feature type="transmembrane region" description="Helical" evidence="11">
    <location>
        <begin position="835"/>
        <end position="855"/>
    </location>
</feature>
<keyword evidence="10 11" id="KW-0472">Membrane</keyword>
<dbReference type="Gene3D" id="3.40.50.1000">
    <property type="entry name" value="HAD superfamily/HAD-like"/>
    <property type="match status" value="1"/>
</dbReference>
<dbReference type="SFLD" id="SFLDG00002">
    <property type="entry name" value="C1.7:_P-type_atpase_like"/>
    <property type="match status" value="1"/>
</dbReference>
<feature type="transmembrane region" description="Helical" evidence="11">
    <location>
        <begin position="249"/>
        <end position="268"/>
    </location>
</feature>
<proteinExistence type="inferred from homology"/>
<evidence type="ECO:0000256" key="1">
    <source>
        <dbReference type="ARBA" id="ARBA00004127"/>
    </source>
</evidence>
<dbReference type="SUPFAM" id="SSF81653">
    <property type="entry name" value="Calcium ATPase, transduction domain A"/>
    <property type="match status" value="1"/>
</dbReference>
<dbReference type="InterPro" id="IPR023214">
    <property type="entry name" value="HAD_sf"/>
</dbReference>
<comment type="subcellular location">
    <subcellularLocation>
        <location evidence="1">Endomembrane system</location>
        <topology evidence="1">Multi-pass membrane protein</topology>
    </subcellularLocation>
</comment>
<dbReference type="GO" id="GO:1990573">
    <property type="term" value="P:potassium ion import across plasma membrane"/>
    <property type="evidence" value="ECO:0007669"/>
    <property type="project" value="TreeGrafter"/>
</dbReference>
<keyword evidence="3" id="KW-0597">Phosphoprotein</keyword>
<evidence type="ECO:0000259" key="12">
    <source>
        <dbReference type="SMART" id="SM00831"/>
    </source>
</evidence>
<accession>A0A2N2E900</accession>
<evidence type="ECO:0000256" key="6">
    <source>
        <dbReference type="ARBA" id="ARBA00022840"/>
    </source>
</evidence>
<feature type="transmembrane region" description="Helical" evidence="11">
    <location>
        <begin position="770"/>
        <end position="793"/>
    </location>
</feature>
<dbReference type="InterPro" id="IPR044492">
    <property type="entry name" value="P_typ_ATPase_HD_dom"/>
</dbReference>
<dbReference type="GO" id="GO:0016887">
    <property type="term" value="F:ATP hydrolysis activity"/>
    <property type="evidence" value="ECO:0007669"/>
    <property type="project" value="InterPro"/>
</dbReference>
<keyword evidence="8" id="KW-1278">Translocase</keyword>
<keyword evidence="9 11" id="KW-1133">Transmembrane helix</keyword>
<feature type="transmembrane region" description="Helical" evidence="11">
    <location>
        <begin position="274"/>
        <end position="298"/>
    </location>
</feature>
<dbReference type="Pfam" id="PF08282">
    <property type="entry name" value="Hydrolase_3"/>
    <property type="match status" value="1"/>
</dbReference>
<keyword evidence="6" id="KW-0067">ATP-binding</keyword>
<dbReference type="InterPro" id="IPR004014">
    <property type="entry name" value="ATPase_P-typ_cation-transptr_N"/>
</dbReference>
<dbReference type="Gene3D" id="3.40.1110.10">
    <property type="entry name" value="Calcium-transporting ATPase, cytoplasmic domain N"/>
    <property type="match status" value="1"/>
</dbReference>
<dbReference type="InterPro" id="IPR001757">
    <property type="entry name" value="P_typ_ATPase"/>
</dbReference>
<dbReference type="Proteomes" id="UP000233517">
    <property type="component" value="Unassembled WGS sequence"/>
</dbReference>
<dbReference type="InterPro" id="IPR023299">
    <property type="entry name" value="ATPase_P-typ_cyto_dom_N"/>
</dbReference>
<keyword evidence="7" id="KW-0460">Magnesium</keyword>
<reference evidence="13 14" key="1">
    <citation type="journal article" date="2017" name="ISME J.">
        <title>Potential for microbial H2 and metal transformations associated with novel bacteria and archaea in deep terrestrial subsurface sediments.</title>
        <authorList>
            <person name="Hernsdorf A.W."/>
            <person name="Amano Y."/>
            <person name="Miyakawa K."/>
            <person name="Ise K."/>
            <person name="Suzuki Y."/>
            <person name="Anantharaman K."/>
            <person name="Probst A."/>
            <person name="Burstein D."/>
            <person name="Thomas B.C."/>
            <person name="Banfield J.F."/>
        </authorList>
    </citation>
    <scope>NUCLEOTIDE SEQUENCE [LARGE SCALE GENOMIC DNA]</scope>
    <source>
        <strain evidence="13">HGW-Falkowbacteria-1</strain>
    </source>
</reference>
<keyword evidence="5" id="KW-0547">Nucleotide-binding</keyword>
<evidence type="ECO:0000313" key="14">
    <source>
        <dbReference type="Proteomes" id="UP000233517"/>
    </source>
</evidence>
<dbReference type="GO" id="GO:0012505">
    <property type="term" value="C:endomembrane system"/>
    <property type="evidence" value="ECO:0007669"/>
    <property type="project" value="UniProtKB-SubCell"/>
</dbReference>
<name>A0A2N2E900_9BACT</name>
<sequence>MEDKKKINWHALNLVDVFKEVNSSESGLNSQEVFLRQEEFGLNKLPGKKIPSIFIIFIHQFLNPLIYILIFAGSISLFLKELTDASFIFGAIFFNAILGTWQENKAERSAAALQNFLKISARVKRHGIEKNVDAEELVVGDIVFLESGVKVPADLRLLSLKSLLVDESFLTGESRPIEKNIETLKKDTGLNKRTNMVYAGASVISGRAWGIVVETGLNTEVGQIANIISSSQDTKPPLIIRMENFTKKISFVILFLCVLLAVIAINKGMDPREIFFLVVALAVSAIPEGLPVALTVALSVATTRMSKRNVIVRKLTAVEGLGSCTMIASDKTGTLTVNQQTAKLIYLSSGKKINISGQGYNGVGSLSDEETFSKETKKEILETVKNSILANEGKLWKSKKVWHHHGDSMDVAFLSMAYKAGFDFEEINSSVEHLLGISYESEKKYSAKIYKEKDSGVTKIAVKGSVNKVLDFCSKIGSYENSSVIDKNKIKKEGENLASMGYRVLALACGEFNFNGESSKTFDEKKIKDLNFLSLICFIDPLRKSSKQAVEKCKSAGIKVVMVTGDHPATALFIAKELGIAYSKEDVVTGDKLGDDNLEITPQFLDRVSGLSVFAGVSPLQKLKIVKALVNSGHFVAVTGDGVNDAPALKQANIGVAMGSGTDVAKETSTMIIFDDNFSSIVGGVEEGRFAYDNIRKVIYFVISSGVAEILIFLVAIIFGMPLPFFAAQLLWINIVTNGIQDISLSFEAGEEGAMERPPRSPKEGIFNKLMTQQTIISGLVMGLISFLVWYYLLNILKWEEGAARNFLLMLMVLFQNLHVLNCRSEISSTFKIAIKKNLVVFFGILAAQSLHIFATYNPFLQRALQTRPVSLEEWFYLFLIASSILWSMELFKFLKRKFKKDDSKIV</sequence>
<keyword evidence="4 11" id="KW-0812">Transmembrane</keyword>
<evidence type="ECO:0000256" key="7">
    <source>
        <dbReference type="ARBA" id="ARBA00022842"/>
    </source>
</evidence>
<dbReference type="InterPro" id="IPR006068">
    <property type="entry name" value="ATPase_P-typ_cation-transptr_C"/>
</dbReference>
<dbReference type="Gene3D" id="1.20.1110.10">
    <property type="entry name" value="Calcium-transporting ATPase, transmembrane domain"/>
    <property type="match status" value="1"/>
</dbReference>
<dbReference type="GO" id="GO:1902600">
    <property type="term" value="P:proton transmembrane transport"/>
    <property type="evidence" value="ECO:0007669"/>
    <property type="project" value="TreeGrafter"/>
</dbReference>
<dbReference type="EMBL" id="PHAI01000003">
    <property type="protein sequence ID" value="PKM91185.1"/>
    <property type="molecule type" value="Genomic_DNA"/>
</dbReference>
<dbReference type="Pfam" id="PF00122">
    <property type="entry name" value="E1-E2_ATPase"/>
    <property type="match status" value="1"/>
</dbReference>
<dbReference type="GO" id="GO:0030007">
    <property type="term" value="P:intracellular potassium ion homeostasis"/>
    <property type="evidence" value="ECO:0007669"/>
    <property type="project" value="TreeGrafter"/>
</dbReference>
<comment type="similarity">
    <text evidence="2">Belongs to the cation transport ATPase (P-type) (TC 3.A.3) family. Type IIA subfamily.</text>
</comment>
<dbReference type="Pfam" id="PF13246">
    <property type="entry name" value="Cation_ATPase"/>
    <property type="match status" value="1"/>
</dbReference>
<dbReference type="InterPro" id="IPR018303">
    <property type="entry name" value="ATPase_P-typ_P_site"/>
</dbReference>
<evidence type="ECO:0000256" key="3">
    <source>
        <dbReference type="ARBA" id="ARBA00022553"/>
    </source>
</evidence>
<dbReference type="Pfam" id="PF00689">
    <property type="entry name" value="Cation_ATPase_C"/>
    <property type="match status" value="1"/>
</dbReference>
<organism evidence="13 14">
    <name type="scientific">Candidatus Falkowbacteria bacterium HGW-Falkowbacteria-1</name>
    <dbReference type="NCBI Taxonomy" id="2013768"/>
    <lineage>
        <taxon>Bacteria</taxon>
        <taxon>Candidatus Falkowiibacteriota</taxon>
    </lineage>
</organism>
<feature type="transmembrane region" description="Helical" evidence="11">
    <location>
        <begin position="85"/>
        <end position="101"/>
    </location>
</feature>
<dbReference type="GO" id="GO:0005524">
    <property type="term" value="F:ATP binding"/>
    <property type="evidence" value="ECO:0007669"/>
    <property type="project" value="UniProtKB-KW"/>
</dbReference>
<dbReference type="InterPro" id="IPR059000">
    <property type="entry name" value="ATPase_P-type_domA"/>
</dbReference>
<evidence type="ECO:0000256" key="8">
    <source>
        <dbReference type="ARBA" id="ARBA00022967"/>
    </source>
</evidence>
<dbReference type="AlphaFoldDB" id="A0A2N2E900"/>
<dbReference type="SFLD" id="SFLDF00027">
    <property type="entry name" value="p-type_atpase"/>
    <property type="match status" value="1"/>
</dbReference>
<dbReference type="SUPFAM" id="SSF81665">
    <property type="entry name" value="Calcium ATPase, transmembrane domain M"/>
    <property type="match status" value="1"/>
</dbReference>
<dbReference type="PROSITE" id="PS00154">
    <property type="entry name" value="ATPASE_E1_E2"/>
    <property type="match status" value="1"/>
</dbReference>
<evidence type="ECO:0000313" key="13">
    <source>
        <dbReference type="EMBL" id="PKM91185.1"/>
    </source>
</evidence>
<dbReference type="InterPro" id="IPR050510">
    <property type="entry name" value="Cation_transp_ATPase_P-type"/>
</dbReference>
<dbReference type="NCBIfam" id="TIGR01494">
    <property type="entry name" value="ATPase_P-type"/>
    <property type="match status" value="2"/>
</dbReference>
<evidence type="ECO:0000256" key="2">
    <source>
        <dbReference type="ARBA" id="ARBA00005675"/>
    </source>
</evidence>
<dbReference type="SUPFAM" id="SSF56784">
    <property type="entry name" value="HAD-like"/>
    <property type="match status" value="1"/>
</dbReference>
<dbReference type="InterPro" id="IPR023298">
    <property type="entry name" value="ATPase_P-typ_TM_dom_sf"/>
</dbReference>
<dbReference type="PANTHER" id="PTHR43294">
    <property type="entry name" value="SODIUM/POTASSIUM-TRANSPORTING ATPASE SUBUNIT ALPHA"/>
    <property type="match status" value="1"/>
</dbReference>
<gene>
    <name evidence="13" type="ORF">CVU82_04000</name>
</gene>
<dbReference type="PRINTS" id="PR00119">
    <property type="entry name" value="CATATPASE"/>
</dbReference>
<evidence type="ECO:0000256" key="11">
    <source>
        <dbReference type="SAM" id="Phobius"/>
    </source>
</evidence>
<dbReference type="PRINTS" id="PR00120">
    <property type="entry name" value="HATPASE"/>
</dbReference>
<dbReference type="GO" id="GO:0036376">
    <property type="term" value="P:sodium ion export across plasma membrane"/>
    <property type="evidence" value="ECO:0007669"/>
    <property type="project" value="TreeGrafter"/>
</dbReference>
<dbReference type="GO" id="GO:0006883">
    <property type="term" value="P:intracellular sodium ion homeostasis"/>
    <property type="evidence" value="ECO:0007669"/>
    <property type="project" value="TreeGrafter"/>
</dbReference>
<feature type="transmembrane region" description="Helical" evidence="11">
    <location>
        <begin position="698"/>
        <end position="719"/>
    </location>
</feature>
<evidence type="ECO:0000256" key="5">
    <source>
        <dbReference type="ARBA" id="ARBA00022741"/>
    </source>
</evidence>
<dbReference type="GO" id="GO:0005391">
    <property type="term" value="F:P-type sodium:potassium-exchanging transporter activity"/>
    <property type="evidence" value="ECO:0007669"/>
    <property type="project" value="TreeGrafter"/>
</dbReference>
<feature type="domain" description="Cation-transporting P-type ATPase N-terminal" evidence="12">
    <location>
        <begin position="8"/>
        <end position="81"/>
    </location>
</feature>
<dbReference type="Gene3D" id="2.70.150.10">
    <property type="entry name" value="Calcium-transporting ATPase, cytoplasmic transduction domain A"/>
    <property type="match status" value="1"/>
</dbReference>
<feature type="transmembrane region" description="Helical" evidence="11">
    <location>
        <begin position="53"/>
        <end position="79"/>
    </location>
</feature>
<evidence type="ECO:0000256" key="9">
    <source>
        <dbReference type="ARBA" id="ARBA00022989"/>
    </source>
</evidence>
<dbReference type="FunFam" id="2.70.150.10:FF:000160">
    <property type="entry name" value="Sarcoplasmic/endoplasmic reticulum calcium ATPase 1"/>
    <property type="match status" value="1"/>
</dbReference>
<evidence type="ECO:0000256" key="10">
    <source>
        <dbReference type="ARBA" id="ARBA00023136"/>
    </source>
</evidence>
<dbReference type="SUPFAM" id="SSF81660">
    <property type="entry name" value="Metal cation-transporting ATPase, ATP-binding domain N"/>
    <property type="match status" value="1"/>
</dbReference>
<protein>
    <submittedName>
        <fullName evidence="13">ATPase</fullName>
    </submittedName>
</protein>